<comment type="caution">
    <text evidence="2">The sequence shown here is derived from an EMBL/GenBank/DDBJ whole genome shotgun (WGS) entry which is preliminary data.</text>
</comment>
<sequence>MIPQGSIFKTLGKVDLIRRIGRLQSRRPVMLCTVRNVGTDVGRTPVSTNKLNKNRFGENETGEEHPSIPQLWFIFPGLGSQCNVIPKERKNIEPFAESLKKSREILKQIGIDIDELLHPDNPSIYKCVRSALISLTVLQ</sequence>
<feature type="compositionally biased region" description="Basic and acidic residues" evidence="1">
    <location>
        <begin position="55"/>
        <end position="64"/>
    </location>
</feature>
<keyword evidence="3" id="KW-1185">Reference proteome</keyword>
<proteinExistence type="predicted"/>
<organism evidence="2 3">
    <name type="scientific">Allacma fusca</name>
    <dbReference type="NCBI Taxonomy" id="39272"/>
    <lineage>
        <taxon>Eukaryota</taxon>
        <taxon>Metazoa</taxon>
        <taxon>Ecdysozoa</taxon>
        <taxon>Arthropoda</taxon>
        <taxon>Hexapoda</taxon>
        <taxon>Collembola</taxon>
        <taxon>Symphypleona</taxon>
        <taxon>Sminthuridae</taxon>
        <taxon>Allacma</taxon>
    </lineage>
</organism>
<reference evidence="2" key="1">
    <citation type="submission" date="2021-06" db="EMBL/GenBank/DDBJ databases">
        <authorList>
            <person name="Hodson N. C."/>
            <person name="Mongue J. A."/>
            <person name="Jaron S. K."/>
        </authorList>
    </citation>
    <scope>NUCLEOTIDE SEQUENCE</scope>
</reference>
<feature type="region of interest" description="Disordered" evidence="1">
    <location>
        <begin position="45"/>
        <end position="64"/>
    </location>
</feature>
<feature type="non-terminal residue" evidence="2">
    <location>
        <position position="139"/>
    </location>
</feature>
<dbReference type="AlphaFoldDB" id="A0A8J2K2N4"/>
<protein>
    <submittedName>
        <fullName evidence="2">Uncharacterized protein</fullName>
    </submittedName>
</protein>
<gene>
    <name evidence="2" type="ORF">AFUS01_LOCUS20289</name>
</gene>
<name>A0A8J2K2N4_9HEXA</name>
<dbReference type="Proteomes" id="UP000708208">
    <property type="component" value="Unassembled WGS sequence"/>
</dbReference>
<evidence type="ECO:0000313" key="2">
    <source>
        <dbReference type="EMBL" id="CAG7731715.1"/>
    </source>
</evidence>
<dbReference type="EMBL" id="CAJVCH010218314">
    <property type="protein sequence ID" value="CAG7731715.1"/>
    <property type="molecule type" value="Genomic_DNA"/>
</dbReference>
<accession>A0A8J2K2N4</accession>
<evidence type="ECO:0000256" key="1">
    <source>
        <dbReference type="SAM" id="MobiDB-lite"/>
    </source>
</evidence>
<evidence type="ECO:0000313" key="3">
    <source>
        <dbReference type="Proteomes" id="UP000708208"/>
    </source>
</evidence>